<sequence length="124" mass="13675">AEFQQLGIKCFYDNSQLVAWADVVFLCCLPSHLPHICSGIHAALQEPCIVYSLVAAVPLPRLKQLLCYSTILRPQYQFINSVSENIWGTNGTIVSAIQDSTIIQATFPYSAKGKSLSSFCNNFS</sequence>
<dbReference type="InterPro" id="IPR028939">
    <property type="entry name" value="P5C_Rdtase_cat_N"/>
</dbReference>
<dbReference type="Ensembl" id="ENSSPUT00000013211.1">
    <property type="protein sequence ID" value="ENSSPUP00000012392.1"/>
    <property type="gene ID" value="ENSSPUG00000009523.1"/>
</dbReference>
<dbReference type="Gene3D" id="3.40.50.720">
    <property type="entry name" value="NAD(P)-binding Rossmann-like Domain"/>
    <property type="match status" value="1"/>
</dbReference>
<dbReference type="OMA" id="CIAESCI"/>
<organism evidence="3 4">
    <name type="scientific">Sphenodon punctatus</name>
    <name type="common">Tuatara</name>
    <name type="synonym">Hatteria punctata</name>
    <dbReference type="NCBI Taxonomy" id="8508"/>
    <lineage>
        <taxon>Eukaryota</taxon>
        <taxon>Metazoa</taxon>
        <taxon>Chordata</taxon>
        <taxon>Craniata</taxon>
        <taxon>Vertebrata</taxon>
        <taxon>Euteleostomi</taxon>
        <taxon>Lepidosauria</taxon>
        <taxon>Sphenodontia</taxon>
        <taxon>Sphenodontidae</taxon>
        <taxon>Sphenodon</taxon>
    </lineage>
</organism>
<dbReference type="AlphaFoldDB" id="A0A8D0GY65"/>
<dbReference type="InterPro" id="IPR036291">
    <property type="entry name" value="NAD(P)-bd_dom_sf"/>
</dbReference>
<dbReference type="GeneTree" id="ENSGT00940000175915"/>
<evidence type="ECO:0000313" key="3">
    <source>
        <dbReference type="Ensembl" id="ENSSPUP00000012392.1"/>
    </source>
</evidence>
<evidence type="ECO:0000313" key="4">
    <source>
        <dbReference type="Proteomes" id="UP000694392"/>
    </source>
</evidence>
<protein>
    <recommendedName>
        <fullName evidence="2">Pyrroline-5-carboxylate reductase catalytic N-terminal domain-containing protein</fullName>
    </recommendedName>
</protein>
<feature type="domain" description="Pyrroline-5-carboxylate reductase catalytic N-terminal" evidence="2">
    <location>
        <begin position="4"/>
        <end position="50"/>
    </location>
</feature>
<evidence type="ECO:0000256" key="1">
    <source>
        <dbReference type="ARBA" id="ARBA00005525"/>
    </source>
</evidence>
<keyword evidence="4" id="KW-1185">Reference proteome</keyword>
<reference evidence="3" key="1">
    <citation type="submission" date="2025-08" db="UniProtKB">
        <authorList>
            <consortium name="Ensembl"/>
        </authorList>
    </citation>
    <scope>IDENTIFICATION</scope>
</reference>
<name>A0A8D0GY65_SPHPU</name>
<dbReference type="Pfam" id="PF03807">
    <property type="entry name" value="F420_oxidored"/>
    <property type="match status" value="1"/>
</dbReference>
<evidence type="ECO:0000259" key="2">
    <source>
        <dbReference type="Pfam" id="PF03807"/>
    </source>
</evidence>
<accession>A0A8D0GY65</accession>
<dbReference type="PANTHER" id="PTHR11645">
    <property type="entry name" value="PYRROLINE-5-CARBOXYLATE REDUCTASE"/>
    <property type="match status" value="1"/>
</dbReference>
<dbReference type="PANTHER" id="PTHR11645:SF58">
    <property type="entry name" value="NADP-DEPENDENT OXIDOREDUCTASE DOMAIN-CONTAINING PROTEIN 1"/>
    <property type="match status" value="1"/>
</dbReference>
<dbReference type="Proteomes" id="UP000694392">
    <property type="component" value="Unplaced"/>
</dbReference>
<comment type="similarity">
    <text evidence="1">Belongs to the pyrroline-5-carboxylate reductase family.</text>
</comment>
<dbReference type="GO" id="GO:0004735">
    <property type="term" value="F:pyrroline-5-carboxylate reductase activity"/>
    <property type="evidence" value="ECO:0007669"/>
    <property type="project" value="TreeGrafter"/>
</dbReference>
<dbReference type="GO" id="GO:0055129">
    <property type="term" value="P:L-proline biosynthetic process"/>
    <property type="evidence" value="ECO:0007669"/>
    <property type="project" value="TreeGrafter"/>
</dbReference>
<dbReference type="SUPFAM" id="SSF51735">
    <property type="entry name" value="NAD(P)-binding Rossmann-fold domains"/>
    <property type="match status" value="1"/>
</dbReference>
<proteinExistence type="inferred from homology"/>
<reference evidence="3" key="2">
    <citation type="submission" date="2025-09" db="UniProtKB">
        <authorList>
            <consortium name="Ensembl"/>
        </authorList>
    </citation>
    <scope>IDENTIFICATION</scope>
</reference>